<evidence type="ECO:0000313" key="1">
    <source>
        <dbReference type="EMBL" id="GME98129.1"/>
    </source>
</evidence>
<organism evidence="1 2">
    <name type="scientific">Candida boidinii</name>
    <name type="common">Yeast</name>
    <dbReference type="NCBI Taxonomy" id="5477"/>
    <lineage>
        <taxon>Eukaryota</taxon>
        <taxon>Fungi</taxon>
        <taxon>Dikarya</taxon>
        <taxon>Ascomycota</taxon>
        <taxon>Saccharomycotina</taxon>
        <taxon>Pichiomycetes</taxon>
        <taxon>Pichiales</taxon>
        <taxon>Pichiaceae</taxon>
        <taxon>Ogataea</taxon>
        <taxon>Ogataea/Candida clade</taxon>
    </lineage>
</organism>
<name>A0ACB5TZ02_CANBO</name>
<dbReference type="EMBL" id="BSXV01003342">
    <property type="protein sequence ID" value="GME98129.1"/>
    <property type="molecule type" value="Genomic_DNA"/>
</dbReference>
<sequence length="476" mass="55842">MNENTSLNNSYDNNTTPGTIIPLKAHTRDNSPLHKGTPIRKRNLKEDNDKIKKFTNSNNKKKRRKNNKSIKIINKSQNIDFINSEMAKILSDDEYGNNKQRLNGYDVDNDDDDFNYDDFEDSVISPVVVTPKNYIRKQISGQILDYENTQVKKDTNSIHDTIGNNEEMMTSTVLRHGNGNTNGEVVDKDQDQPIWNTLNHTQAVQEKKEDYDDEFESDSNDDNDNHHDHVNNLQNLDGKQPIDNIVHNDNQIVNEQDDIFRVSSNNFKESQILSSDDYNMKMKNQNNDNKSNATNDIKDLEINTIDSQLTNFQEPIEKKDLVTATNNSETEEPVPTGDDEDISFTISKVQDFIQMKRKQLKEDLREDYIPHVNKEQESNKIDENKSMDQVQRQNSNSEVAIQWNQKDWKKLLNYIRVFKITKNYKMLNIKKLKNEFKILNLNDFYLRMRILQKMILIKKLKKSYQKRDKFYSINKK</sequence>
<dbReference type="Proteomes" id="UP001165101">
    <property type="component" value="Unassembled WGS sequence"/>
</dbReference>
<gene>
    <name evidence="1" type="ORF">Cboi01_000484300</name>
</gene>
<evidence type="ECO:0000313" key="2">
    <source>
        <dbReference type="Proteomes" id="UP001165101"/>
    </source>
</evidence>
<comment type="caution">
    <text evidence="1">The sequence shown here is derived from an EMBL/GenBank/DDBJ whole genome shotgun (WGS) entry which is preliminary data.</text>
</comment>
<keyword evidence="2" id="KW-1185">Reference proteome</keyword>
<reference evidence="1" key="1">
    <citation type="submission" date="2023-04" db="EMBL/GenBank/DDBJ databases">
        <title>Candida boidinii NBRC 1967.</title>
        <authorList>
            <person name="Ichikawa N."/>
            <person name="Sato H."/>
            <person name="Tonouchi N."/>
        </authorList>
    </citation>
    <scope>NUCLEOTIDE SEQUENCE</scope>
    <source>
        <strain evidence="1">NBRC 1967</strain>
    </source>
</reference>
<protein>
    <submittedName>
        <fullName evidence="1">Unnamed protein product</fullName>
    </submittedName>
</protein>
<proteinExistence type="predicted"/>
<accession>A0ACB5TZ02</accession>